<dbReference type="EMBL" id="JAZAQF010000043">
    <property type="protein sequence ID" value="MFG3817468.1"/>
    <property type="molecule type" value="Genomic_DNA"/>
</dbReference>
<dbReference type="InterPro" id="IPR023772">
    <property type="entry name" value="DNA-bd_HTH_TetR-type_CS"/>
</dbReference>
<evidence type="ECO:0000256" key="2">
    <source>
        <dbReference type="PROSITE-ProRule" id="PRU00335"/>
    </source>
</evidence>
<dbReference type="PANTHER" id="PTHR30055:SF223">
    <property type="entry name" value="HTH-TYPE TRANSCRIPTIONAL REGULATOR UIDR"/>
    <property type="match status" value="1"/>
</dbReference>
<dbReference type="Pfam" id="PF00440">
    <property type="entry name" value="TetR_N"/>
    <property type="match status" value="1"/>
</dbReference>
<accession>A0ABW7C8G1</accession>
<keyword evidence="1 2" id="KW-0238">DNA-binding</keyword>
<dbReference type="SUPFAM" id="SSF46689">
    <property type="entry name" value="Homeodomain-like"/>
    <property type="match status" value="1"/>
</dbReference>
<dbReference type="InterPro" id="IPR009057">
    <property type="entry name" value="Homeodomain-like_sf"/>
</dbReference>
<proteinExistence type="predicted"/>
<evidence type="ECO:0000259" key="3">
    <source>
        <dbReference type="PROSITE" id="PS50977"/>
    </source>
</evidence>
<dbReference type="Pfam" id="PF14246">
    <property type="entry name" value="TetR_C_7"/>
    <property type="match status" value="1"/>
</dbReference>
<dbReference type="InterPro" id="IPR036271">
    <property type="entry name" value="Tet_transcr_reg_TetR-rel_C_sf"/>
</dbReference>
<gene>
    <name evidence="4" type="ORF">VPK24_07445</name>
</gene>
<feature type="DNA-binding region" description="H-T-H motif" evidence="2">
    <location>
        <begin position="35"/>
        <end position="54"/>
    </location>
</feature>
<feature type="domain" description="HTH tetR-type" evidence="3">
    <location>
        <begin position="12"/>
        <end position="72"/>
    </location>
</feature>
<dbReference type="Gene3D" id="1.10.357.10">
    <property type="entry name" value="Tetracycline Repressor, domain 2"/>
    <property type="match status" value="1"/>
</dbReference>
<name>A0ABW7C8G1_9CYAN</name>
<dbReference type="PRINTS" id="PR00455">
    <property type="entry name" value="HTHTETR"/>
</dbReference>
<dbReference type="PROSITE" id="PS50977">
    <property type="entry name" value="HTH_TETR_2"/>
    <property type="match status" value="1"/>
</dbReference>
<sequence>MSVPAAHPIAPLSKKRQILDGAMKTFLAKGYAGTSMDRVAATAGVSKATVYSHFQSKESLFGALVEELARSKFPEMFDETLLGADPHHFLRHLANLFIFKVGQDEGHMAFIRLIMAESERFPELSELFIRNFCQRGCEALASYLTAHPELNIDDPEATARVFIGALAHFNITQEMLGGKHLVPMDPQRVIDTLLAMILHNP</sequence>
<dbReference type="PANTHER" id="PTHR30055">
    <property type="entry name" value="HTH-TYPE TRANSCRIPTIONAL REGULATOR RUTR"/>
    <property type="match status" value="1"/>
</dbReference>
<evidence type="ECO:0000313" key="4">
    <source>
        <dbReference type="EMBL" id="MFG3817468.1"/>
    </source>
</evidence>
<protein>
    <submittedName>
        <fullName evidence="4">TetR/AcrR family transcriptional regulator</fullName>
    </submittedName>
</protein>
<dbReference type="InterPro" id="IPR039536">
    <property type="entry name" value="TetR_C_Proteobacteria"/>
</dbReference>
<comment type="caution">
    <text evidence="4">The sequence shown here is derived from an EMBL/GenBank/DDBJ whole genome shotgun (WGS) entry which is preliminary data.</text>
</comment>
<dbReference type="RefSeq" id="WP_393011816.1">
    <property type="nucleotide sequence ID" value="NZ_JAZAQF010000043.1"/>
</dbReference>
<evidence type="ECO:0000313" key="5">
    <source>
        <dbReference type="Proteomes" id="UP001604335"/>
    </source>
</evidence>
<organism evidence="4 5">
    <name type="scientific">Limnothrix redekei LRLZ20PSL1</name>
    <dbReference type="NCBI Taxonomy" id="3112953"/>
    <lineage>
        <taxon>Bacteria</taxon>
        <taxon>Bacillati</taxon>
        <taxon>Cyanobacteriota</taxon>
        <taxon>Cyanophyceae</taxon>
        <taxon>Pseudanabaenales</taxon>
        <taxon>Pseudanabaenaceae</taxon>
        <taxon>Limnothrix</taxon>
    </lineage>
</organism>
<dbReference type="Proteomes" id="UP001604335">
    <property type="component" value="Unassembled WGS sequence"/>
</dbReference>
<dbReference type="PROSITE" id="PS01081">
    <property type="entry name" value="HTH_TETR_1"/>
    <property type="match status" value="1"/>
</dbReference>
<dbReference type="InterPro" id="IPR050109">
    <property type="entry name" value="HTH-type_TetR-like_transc_reg"/>
</dbReference>
<keyword evidence="5" id="KW-1185">Reference proteome</keyword>
<reference evidence="5" key="1">
    <citation type="journal article" date="2024" name="Algal Res.">
        <title>Biochemical, toxicological and genomic investigation of a high-biomass producing Limnothrix strain isolated from Italian shallow drinking water reservoir.</title>
        <authorList>
            <person name="Simonazzi M."/>
            <person name="Shishido T.K."/>
            <person name="Delbaje E."/>
            <person name="Wahlsten M."/>
            <person name="Fewer D.P."/>
            <person name="Sivonen K."/>
            <person name="Pezzolesi L."/>
            <person name="Pistocchi R."/>
        </authorList>
    </citation>
    <scope>NUCLEOTIDE SEQUENCE [LARGE SCALE GENOMIC DNA]</scope>
    <source>
        <strain evidence="5">LRLZ20PSL1</strain>
    </source>
</reference>
<dbReference type="SUPFAM" id="SSF48498">
    <property type="entry name" value="Tetracyclin repressor-like, C-terminal domain"/>
    <property type="match status" value="1"/>
</dbReference>
<dbReference type="InterPro" id="IPR001647">
    <property type="entry name" value="HTH_TetR"/>
</dbReference>
<evidence type="ECO:0000256" key="1">
    <source>
        <dbReference type="ARBA" id="ARBA00023125"/>
    </source>
</evidence>